<reference evidence="2 3" key="1">
    <citation type="submission" date="2016-10" db="EMBL/GenBank/DDBJ databases">
        <authorList>
            <person name="de Groot N.N."/>
        </authorList>
    </citation>
    <scope>NUCLEOTIDE SEQUENCE [LARGE SCALE GENOMIC DNA]</scope>
    <source>
        <strain evidence="2 3">DSM 44468</strain>
    </source>
</reference>
<feature type="region of interest" description="Disordered" evidence="1">
    <location>
        <begin position="31"/>
        <end position="50"/>
    </location>
</feature>
<evidence type="ECO:0000256" key="1">
    <source>
        <dbReference type="SAM" id="MobiDB-lite"/>
    </source>
</evidence>
<proteinExistence type="predicted"/>
<organism evidence="2 3">
    <name type="scientific">Amycolatopsis sacchari</name>
    <dbReference type="NCBI Taxonomy" id="115433"/>
    <lineage>
        <taxon>Bacteria</taxon>
        <taxon>Bacillati</taxon>
        <taxon>Actinomycetota</taxon>
        <taxon>Actinomycetes</taxon>
        <taxon>Pseudonocardiales</taxon>
        <taxon>Pseudonocardiaceae</taxon>
        <taxon>Amycolatopsis</taxon>
    </lineage>
</organism>
<sequence length="50" mass="5406">MHYADTTTNDNGTVTAFCYCGWSAVHDTQESADAAAEYHQNDDADDYAAA</sequence>
<protein>
    <submittedName>
        <fullName evidence="2">Uncharacterized protein</fullName>
    </submittedName>
</protein>
<name>A0A1I4DA23_9PSEU</name>
<evidence type="ECO:0000313" key="2">
    <source>
        <dbReference type="EMBL" id="SFK89217.1"/>
    </source>
</evidence>
<dbReference type="RefSeq" id="WP_177229011.1">
    <property type="nucleotide sequence ID" value="NZ_FORP01000042.1"/>
</dbReference>
<dbReference type="EMBL" id="FORP01000042">
    <property type="protein sequence ID" value="SFK89217.1"/>
    <property type="molecule type" value="Genomic_DNA"/>
</dbReference>
<gene>
    <name evidence="2" type="ORF">SAMN05421835_14216</name>
</gene>
<dbReference type="Proteomes" id="UP000199025">
    <property type="component" value="Unassembled WGS sequence"/>
</dbReference>
<dbReference type="AlphaFoldDB" id="A0A1I4DA23"/>
<accession>A0A1I4DA23</accession>
<evidence type="ECO:0000313" key="3">
    <source>
        <dbReference type="Proteomes" id="UP000199025"/>
    </source>
</evidence>
<keyword evidence="3" id="KW-1185">Reference proteome</keyword>